<feature type="compositionally biased region" description="Basic residues" evidence="1">
    <location>
        <begin position="108"/>
        <end position="117"/>
    </location>
</feature>
<name>B8LEF0_THAPS</name>
<keyword evidence="3" id="KW-1185">Reference proteome</keyword>
<dbReference type="EMBL" id="DS999440">
    <property type="protein sequence ID" value="EED86292.1"/>
    <property type="molecule type" value="Genomic_DNA"/>
</dbReference>
<dbReference type="GeneID" id="7447732"/>
<dbReference type="PaxDb" id="35128-Thapsdraft1849"/>
<evidence type="ECO:0000256" key="1">
    <source>
        <dbReference type="SAM" id="MobiDB-lite"/>
    </source>
</evidence>
<protein>
    <submittedName>
        <fullName evidence="2">Uncharacterized protein</fullName>
    </submittedName>
</protein>
<proteinExistence type="predicted"/>
<feature type="compositionally biased region" description="Low complexity" evidence="1">
    <location>
        <begin position="1070"/>
        <end position="1082"/>
    </location>
</feature>
<feature type="compositionally biased region" description="Polar residues" evidence="1">
    <location>
        <begin position="456"/>
        <end position="470"/>
    </location>
</feature>
<accession>B8LEF0</accession>
<feature type="region of interest" description="Disordered" evidence="1">
    <location>
        <begin position="696"/>
        <end position="756"/>
    </location>
</feature>
<feature type="compositionally biased region" description="Polar residues" evidence="1">
    <location>
        <begin position="83"/>
        <end position="98"/>
    </location>
</feature>
<feature type="compositionally biased region" description="Acidic residues" evidence="1">
    <location>
        <begin position="1170"/>
        <end position="1188"/>
    </location>
</feature>
<feature type="compositionally biased region" description="Polar residues" evidence="1">
    <location>
        <begin position="696"/>
        <end position="706"/>
    </location>
</feature>
<dbReference type="OMA" id="HYETEMA"/>
<evidence type="ECO:0000313" key="3">
    <source>
        <dbReference type="Proteomes" id="UP000001449"/>
    </source>
</evidence>
<dbReference type="STRING" id="35128.B8LEF0"/>
<dbReference type="InParanoid" id="B8LEF0"/>
<organism evidence="2 3">
    <name type="scientific">Thalassiosira pseudonana</name>
    <name type="common">Marine diatom</name>
    <name type="synonym">Cyclotella nana</name>
    <dbReference type="NCBI Taxonomy" id="35128"/>
    <lineage>
        <taxon>Eukaryota</taxon>
        <taxon>Sar</taxon>
        <taxon>Stramenopiles</taxon>
        <taxon>Ochrophyta</taxon>
        <taxon>Bacillariophyta</taxon>
        <taxon>Coscinodiscophyceae</taxon>
        <taxon>Thalassiosirophycidae</taxon>
        <taxon>Thalassiosirales</taxon>
        <taxon>Thalassiosiraceae</taxon>
        <taxon>Thalassiosira</taxon>
    </lineage>
</organism>
<reference evidence="2 3" key="2">
    <citation type="journal article" date="2008" name="Nature">
        <title>The Phaeodactylum genome reveals the evolutionary history of diatom genomes.</title>
        <authorList>
            <person name="Bowler C."/>
            <person name="Allen A.E."/>
            <person name="Badger J.H."/>
            <person name="Grimwood J."/>
            <person name="Jabbari K."/>
            <person name="Kuo A."/>
            <person name="Maheswari U."/>
            <person name="Martens C."/>
            <person name="Maumus F."/>
            <person name="Otillar R.P."/>
            <person name="Rayko E."/>
            <person name="Salamov A."/>
            <person name="Vandepoele K."/>
            <person name="Beszteri B."/>
            <person name="Gruber A."/>
            <person name="Heijde M."/>
            <person name="Katinka M."/>
            <person name="Mock T."/>
            <person name="Valentin K."/>
            <person name="Verret F."/>
            <person name="Berges J.A."/>
            <person name="Brownlee C."/>
            <person name="Cadoret J.P."/>
            <person name="Chiovitti A."/>
            <person name="Choi C.J."/>
            <person name="Coesel S."/>
            <person name="De Martino A."/>
            <person name="Detter J.C."/>
            <person name="Durkin C."/>
            <person name="Falciatore A."/>
            <person name="Fournet J."/>
            <person name="Haruta M."/>
            <person name="Huysman M.J."/>
            <person name="Jenkins B.D."/>
            <person name="Jiroutova K."/>
            <person name="Jorgensen R.E."/>
            <person name="Joubert Y."/>
            <person name="Kaplan A."/>
            <person name="Kroger N."/>
            <person name="Kroth P.G."/>
            <person name="La Roche J."/>
            <person name="Lindquist E."/>
            <person name="Lommer M."/>
            <person name="Martin-Jezequel V."/>
            <person name="Lopez P.J."/>
            <person name="Lucas S."/>
            <person name="Mangogna M."/>
            <person name="McGinnis K."/>
            <person name="Medlin L.K."/>
            <person name="Montsant A."/>
            <person name="Oudot-Le Secq M.P."/>
            <person name="Napoli C."/>
            <person name="Obornik M."/>
            <person name="Parker M.S."/>
            <person name="Petit J.L."/>
            <person name="Porcel B.M."/>
            <person name="Poulsen N."/>
            <person name="Robison M."/>
            <person name="Rychlewski L."/>
            <person name="Rynearson T.A."/>
            <person name="Schmutz J."/>
            <person name="Shapiro H."/>
            <person name="Siaut M."/>
            <person name="Stanley M."/>
            <person name="Sussman M.R."/>
            <person name="Taylor A.R."/>
            <person name="Vardi A."/>
            <person name="von Dassow P."/>
            <person name="Vyverman W."/>
            <person name="Willis A."/>
            <person name="Wyrwicz L.S."/>
            <person name="Rokhsar D.S."/>
            <person name="Weissenbach J."/>
            <person name="Armbrust E.V."/>
            <person name="Green B.R."/>
            <person name="Van de Peer Y."/>
            <person name="Grigoriev I.V."/>
        </authorList>
    </citation>
    <scope>NUCLEOTIDE SEQUENCE [LARGE SCALE GENOMIC DNA]</scope>
    <source>
        <strain evidence="2 3">CCMP1335</strain>
    </source>
</reference>
<feature type="region of interest" description="Disordered" evidence="1">
    <location>
        <begin position="54"/>
        <end position="132"/>
    </location>
</feature>
<feature type="compositionally biased region" description="Basic and acidic residues" evidence="1">
    <location>
        <begin position="1059"/>
        <end position="1069"/>
    </location>
</feature>
<feature type="compositionally biased region" description="Polar residues" evidence="1">
    <location>
        <begin position="1"/>
        <end position="19"/>
    </location>
</feature>
<feature type="region of interest" description="Disordered" evidence="1">
    <location>
        <begin position="1"/>
        <end position="38"/>
    </location>
</feature>
<dbReference type="RefSeq" id="XP_002297422.1">
    <property type="nucleotide sequence ID" value="XM_002297386.1"/>
</dbReference>
<feature type="region of interest" description="Disordered" evidence="1">
    <location>
        <begin position="456"/>
        <end position="495"/>
    </location>
</feature>
<feature type="region of interest" description="Disordered" evidence="1">
    <location>
        <begin position="1277"/>
        <end position="1332"/>
    </location>
</feature>
<feature type="compositionally biased region" description="Gly residues" evidence="1">
    <location>
        <begin position="369"/>
        <end position="383"/>
    </location>
</feature>
<feature type="compositionally biased region" description="Basic residues" evidence="1">
    <location>
        <begin position="740"/>
        <end position="754"/>
    </location>
</feature>
<feature type="compositionally biased region" description="Low complexity" evidence="1">
    <location>
        <begin position="1323"/>
        <end position="1332"/>
    </location>
</feature>
<dbReference type="Proteomes" id="UP000001449">
    <property type="component" value="Unassembled WGS sequence"/>
</dbReference>
<dbReference type="KEGG" id="tps:THAPSDRAFT_bd1849"/>
<evidence type="ECO:0000313" key="2">
    <source>
        <dbReference type="EMBL" id="EED86292.1"/>
    </source>
</evidence>
<feature type="compositionally biased region" description="Polar residues" evidence="1">
    <location>
        <begin position="954"/>
        <end position="971"/>
    </location>
</feature>
<dbReference type="HOGENOM" id="CLU_257850_0_0_1"/>
<feature type="compositionally biased region" description="Basic residues" evidence="1">
    <location>
        <begin position="20"/>
        <end position="38"/>
    </location>
</feature>
<feature type="region of interest" description="Disordered" evidence="1">
    <location>
        <begin position="784"/>
        <end position="904"/>
    </location>
</feature>
<feature type="compositionally biased region" description="Basic residues" evidence="1">
    <location>
        <begin position="64"/>
        <end position="75"/>
    </location>
</feature>
<feature type="region of interest" description="Disordered" evidence="1">
    <location>
        <begin position="362"/>
        <end position="387"/>
    </location>
</feature>
<sequence length="1349" mass="145813">MTNKWMTSGANRLKQSLNHRSFRNRKHKKECGGNRRRNKALSVVALSSIVDSSSSSSSLMLRGGRGRGGAKKTSSKRAAEATIHTTANGSDRANTNVGDESRPSQKSLHQRRQRHQRSSSASIKAQVSAMKPSDYKDLMSHMLQQQDINPAGSGSGAASDGNEFAAAAAGYASSMANNNGSGGMNAYSNMNMLQAQQEMIRRQELERRMAAAAGRHPQDWSNDNSNSEEFSLLSRRQEELIRLRNSHTQIMEAELAARTQREQHLHGGIHTKNNNEDSSSMSALQSESIERIIALQEQQQRRRREELLVGGGSINSLGGGVNNNEVELHEAMQRRFMEQETQKQQQQRSMMSTKMMGQQRHFDFDNTASGGGNENGGGGGSMNEGGMSSFLLRRQQQQMQQQELLRMLQMQGASEEELIMMARKMNASSVGAAAAGMRTEMEQQLLMRGLQRFQAARNSGGNGNADSTSPAAGGNVPMMQQHQLNGQNDGGSVGESMNNNNIQMQMQQGNNYNQSLRYFNNGIEVDMTGKPIRQQRQQQQMQNAYSVNESQQSQMHQLQQYQMQQQYHMQQYQLQQLQQSQFYNAQQQHRHQAPSGNVISEFLNIVLTRVPEMSNMIPDLLPPSLHNLTSGAMIDPEVIQREFPQVVNATLFQLQYVLEKFGRESDERVYMTNTPSPLPLTNITAIEPYKVELSMTSNHNNLNTNPHADPPTSKKEEAKKLKKKTGSSEDNMSLMQLYKRDKKKAKRAKKAAARRRAEEKMISEALERGEDEVVVNGVSVGDVPVVDVGDDDVRPNEEGALGSINKSSGATLDEAPLERRHSDEPTPFSDASILLKKSASFTRSNSDDRSRPMKKRRISDPVAIEFSSSAPMIDGVASTTMDAGTVEGAETKGGARDDIVENKGPHGDLLANLFSSDSAAVKDTSNVTKGDNIEGEDVELQVEGPACPAVKSAGNGTSAESADDNSSSVPAKSTAKDDEMDVEENAKDDVDDGSVDSSCLEESVSSNGDKERDEKESAKADNDSGSASNPEEKPAGMDLGVKAIDTVNDDSASSPSELGNDKESMDVDVKATTTKASNNSTTDNPVAEPVHPTSPFSQEVAMTTAMTEEVTADIPVVEESAEVDEAEKSENNITSSLSVDGAIKDATSPAAEVEKKADSSSVGRSHSPDEDASVNDADALDSEVEETAAVDVTSIPMETEACMNDESIAENADANASDSPVVKSVDENDGTNEDKDISTSPAAKTIPASTLDLLKGYGSDSSSSSLEDAADNDISAFISRGGKPENDTTTSSLAMSAANEAKVDAETASQDNPVGPKGDEVESASSSIVESASNHELDVAGVLLGLTKK</sequence>
<feature type="region of interest" description="Disordered" evidence="1">
    <location>
        <begin position="943"/>
        <end position="1094"/>
    </location>
</feature>
<gene>
    <name evidence="2" type="ORF">THAPSDRAFT_bd1849</name>
</gene>
<reference evidence="2 3" key="1">
    <citation type="journal article" date="2004" name="Science">
        <title>The genome of the diatom Thalassiosira pseudonana: ecology, evolution, and metabolism.</title>
        <authorList>
            <person name="Armbrust E.V."/>
            <person name="Berges J.A."/>
            <person name="Bowler C."/>
            <person name="Green B.R."/>
            <person name="Martinez D."/>
            <person name="Putnam N.H."/>
            <person name="Zhou S."/>
            <person name="Allen A.E."/>
            <person name="Apt K.E."/>
            <person name="Bechner M."/>
            <person name="Brzezinski M.A."/>
            <person name="Chaal B.K."/>
            <person name="Chiovitti A."/>
            <person name="Davis A.K."/>
            <person name="Demarest M.S."/>
            <person name="Detter J.C."/>
            <person name="Glavina T."/>
            <person name="Goodstein D."/>
            <person name="Hadi M.Z."/>
            <person name="Hellsten U."/>
            <person name="Hildebrand M."/>
            <person name="Jenkins B.D."/>
            <person name="Jurka J."/>
            <person name="Kapitonov V.V."/>
            <person name="Kroger N."/>
            <person name="Lau W.W."/>
            <person name="Lane T.W."/>
            <person name="Larimer F.W."/>
            <person name="Lippmeier J.C."/>
            <person name="Lucas S."/>
            <person name="Medina M."/>
            <person name="Montsant A."/>
            <person name="Obornik M."/>
            <person name="Parker M.S."/>
            <person name="Palenik B."/>
            <person name="Pazour G.J."/>
            <person name="Richardson P.M."/>
            <person name="Rynearson T.A."/>
            <person name="Saito M.A."/>
            <person name="Schwartz D.C."/>
            <person name="Thamatrakoln K."/>
            <person name="Valentin K."/>
            <person name="Vardi A."/>
            <person name="Wilkerson F.P."/>
            <person name="Rokhsar D.S."/>
        </authorList>
    </citation>
    <scope>NUCLEOTIDE SEQUENCE [LARGE SCALE GENOMIC DNA]</scope>
    <source>
        <strain evidence="2 3">CCMP1335</strain>
    </source>
</reference>
<feature type="region of interest" description="Disordered" evidence="1">
    <location>
        <begin position="1117"/>
        <end position="1247"/>
    </location>
</feature>
<feature type="compositionally biased region" description="Polar residues" evidence="1">
    <location>
        <begin position="478"/>
        <end position="487"/>
    </location>
</feature>
<feature type="compositionally biased region" description="Basic and acidic residues" evidence="1">
    <location>
        <begin position="1008"/>
        <end position="1022"/>
    </location>
</feature>
<feature type="compositionally biased region" description="Basic and acidic residues" evidence="1">
    <location>
        <begin position="889"/>
        <end position="904"/>
    </location>
</feature>